<dbReference type="EMBL" id="LFJJ01000001">
    <property type="protein sequence ID" value="KND62407.1"/>
    <property type="molecule type" value="Genomic_DNA"/>
</dbReference>
<dbReference type="Pfam" id="PF01493">
    <property type="entry name" value="GXGXG"/>
    <property type="match status" value="1"/>
</dbReference>
<gene>
    <name evidence="2" type="ORF">BVER_01610c</name>
</gene>
<dbReference type="InterPro" id="IPR036485">
    <property type="entry name" value="Glu_synth_asu_C_sf"/>
</dbReference>
<comment type="caution">
    <text evidence="2">The sequence shown here is derived from an EMBL/GenBank/DDBJ whole genome shotgun (WGS) entry which is preliminary data.</text>
</comment>
<dbReference type="PANTHER" id="PTHR39673">
    <property type="entry name" value="TUNGSTEN FORMYLMETHANOFURAN DEHYDROGENASE, SUBUNIT C (FWDC)"/>
    <property type="match status" value="1"/>
</dbReference>
<dbReference type="CDD" id="cd00980">
    <property type="entry name" value="FwdC/FmdC"/>
    <property type="match status" value="1"/>
</dbReference>
<keyword evidence="2" id="KW-0560">Oxidoreductase</keyword>
<dbReference type="GO" id="GO:0015948">
    <property type="term" value="P:methanogenesis"/>
    <property type="evidence" value="ECO:0007669"/>
    <property type="project" value="InterPro"/>
</dbReference>
<dbReference type="PANTHER" id="PTHR39673:SF5">
    <property type="entry name" value="TUNGSTEN-CONTAINING FORMYLMETHANOFURAN DEHYDROGENASE 2 SUBUNIT C"/>
    <property type="match status" value="1"/>
</dbReference>
<feature type="domain" description="Glutamate synthase alpha subunit C-terminal" evidence="1">
    <location>
        <begin position="81"/>
        <end position="211"/>
    </location>
</feature>
<proteinExistence type="predicted"/>
<dbReference type="Gene3D" id="2.160.20.60">
    <property type="entry name" value="Glutamate synthase, alpha subunit, C-terminal domain"/>
    <property type="match status" value="1"/>
</dbReference>
<dbReference type="GO" id="GO:0018493">
    <property type="term" value="F:formylmethanofuran dehydrogenase activity"/>
    <property type="evidence" value="ECO:0007669"/>
    <property type="project" value="InterPro"/>
</dbReference>
<organism evidence="2 3">
    <name type="scientific">Candidatus Burkholderia verschuerenii</name>
    <dbReference type="NCBI Taxonomy" id="242163"/>
    <lineage>
        <taxon>Bacteria</taxon>
        <taxon>Pseudomonadati</taxon>
        <taxon>Pseudomonadota</taxon>
        <taxon>Betaproteobacteria</taxon>
        <taxon>Burkholderiales</taxon>
        <taxon>Burkholderiaceae</taxon>
        <taxon>Burkholderia</taxon>
    </lineage>
</organism>
<evidence type="ECO:0000313" key="3">
    <source>
        <dbReference type="Proteomes" id="UP000036959"/>
    </source>
</evidence>
<dbReference type="SUPFAM" id="SSF69336">
    <property type="entry name" value="Alpha subunit of glutamate synthase, C-terminal domain"/>
    <property type="match status" value="1"/>
</dbReference>
<dbReference type="NCBIfam" id="TIGR03122">
    <property type="entry name" value="one_C_dehyd_C"/>
    <property type="match status" value="1"/>
</dbReference>
<evidence type="ECO:0000313" key="2">
    <source>
        <dbReference type="EMBL" id="KND62407.1"/>
    </source>
</evidence>
<dbReference type="AlphaFoldDB" id="A0A0L0MI81"/>
<reference evidence="3" key="1">
    <citation type="submission" date="2015-06" db="EMBL/GenBank/DDBJ databases">
        <title>Comparative genomics of Burkholderia leaf nodule symbionts.</title>
        <authorList>
            <person name="Carlier A."/>
            <person name="Eberl L."/>
            <person name="Pinto-Carbo M."/>
        </authorList>
    </citation>
    <scope>NUCLEOTIDE SEQUENCE [LARGE SCALE GENOMIC DNA]</scope>
    <source>
        <strain evidence="3">UZHbot4</strain>
    </source>
</reference>
<dbReference type="Proteomes" id="UP000036959">
    <property type="component" value="Unassembled WGS sequence"/>
</dbReference>
<keyword evidence="3" id="KW-1185">Reference proteome</keyword>
<dbReference type="PATRIC" id="fig|242163.4.peg.71"/>
<accession>A0A0L0MI81</accession>
<evidence type="ECO:0000259" key="1">
    <source>
        <dbReference type="Pfam" id="PF01493"/>
    </source>
</evidence>
<name>A0A0L0MI81_9BURK</name>
<dbReference type="GO" id="GO:0046914">
    <property type="term" value="F:transition metal ion binding"/>
    <property type="evidence" value="ECO:0007669"/>
    <property type="project" value="InterPro"/>
</dbReference>
<dbReference type="OrthoDB" id="8562860at2"/>
<dbReference type="RefSeq" id="WP_050451433.1">
    <property type="nucleotide sequence ID" value="NZ_LFJJ01000001.1"/>
</dbReference>
<dbReference type="InterPro" id="IPR002489">
    <property type="entry name" value="Glu_synth_asu_C"/>
</dbReference>
<protein>
    <submittedName>
        <fullName evidence="2">Formylmethanofuran dehydrogenase (Tungsten) subunit C</fullName>
        <ecNumber evidence="2">1.2.99.5</ecNumber>
    </submittedName>
</protein>
<sequence length="273" mass="27995">MKATTLRVKTTPGFCVDGSKLLPASLAAASASELPRIVLQGAGETCALGDLFDIAQTDASTASLVIEGDVAWLDRIGANLDAGSVAIHGNAGDYAGIHMTSGELHIHGDAGCFTACEMRGGRMTIHGNAGDFAAGALPGDMESMTGGTLTIHGNAGARLADRMRRGTVLVAGNAGDFAASRLVAGTVCIGGQVDAHLGYGMRRGTVLLMHAPGRIGVTFTEGGHGFDVFWRLFSRMLAREIAPFASLDGSAPPVRYAGDVAVDGRGELLIVKS</sequence>
<dbReference type="InterPro" id="IPR017550">
    <property type="entry name" value="Formylmethanofuran_DH_suC"/>
</dbReference>
<dbReference type="EC" id="1.2.99.5" evidence="2"/>